<sequence length="244" mass="26380">MKHIYITILIFSIANSLFGQVGINIMDNSAKGVFHIDPKGDTNGTSNTSDDIVVLANGSVGLGTITPTQTLDINAEGQSIRIDDGTATKNFMLTSDNNGVGTWKPKNIGNRIEGSINALNQTNGLGAASFKYSGAYITIPPGQWEVHFVCTHTNLSAYSYCIWWDLDDSDTTKNSTAVGGRVLSYMAVSGSLVQTSAMYFVDNDTSTDKTYYLWGNILIIPSTITGDYIKYYGNALLWAIPVNS</sequence>
<accession>A0A1M4ZSG6</accession>
<evidence type="ECO:0000313" key="2">
    <source>
        <dbReference type="Proteomes" id="UP000184480"/>
    </source>
</evidence>
<keyword evidence="2" id="KW-1185">Reference proteome</keyword>
<dbReference type="RefSeq" id="WP_062185304.1">
    <property type="nucleotide sequence ID" value="NZ_BBXL01000050.1"/>
</dbReference>
<dbReference type="STRING" id="1346286.SAMN05444362_104173"/>
<protein>
    <submittedName>
        <fullName evidence="1">Uncharacterized protein</fullName>
    </submittedName>
</protein>
<organism evidence="1 2">
    <name type="scientific">Dysgonomonas macrotermitis</name>
    <dbReference type="NCBI Taxonomy" id="1346286"/>
    <lineage>
        <taxon>Bacteria</taxon>
        <taxon>Pseudomonadati</taxon>
        <taxon>Bacteroidota</taxon>
        <taxon>Bacteroidia</taxon>
        <taxon>Bacteroidales</taxon>
        <taxon>Dysgonomonadaceae</taxon>
        <taxon>Dysgonomonas</taxon>
    </lineage>
</organism>
<gene>
    <name evidence="1" type="ORF">SAMN05444362_104173</name>
</gene>
<dbReference type="EMBL" id="FQUC01000004">
    <property type="protein sequence ID" value="SHF20875.1"/>
    <property type="molecule type" value="Genomic_DNA"/>
</dbReference>
<dbReference type="AlphaFoldDB" id="A0A1M4ZSG6"/>
<evidence type="ECO:0000313" key="1">
    <source>
        <dbReference type="EMBL" id="SHF20875.1"/>
    </source>
</evidence>
<name>A0A1M4ZSG6_9BACT</name>
<proteinExistence type="predicted"/>
<reference evidence="2" key="1">
    <citation type="submission" date="2016-11" db="EMBL/GenBank/DDBJ databases">
        <authorList>
            <person name="Varghese N."/>
            <person name="Submissions S."/>
        </authorList>
    </citation>
    <scope>NUCLEOTIDE SEQUENCE [LARGE SCALE GENOMIC DNA]</scope>
    <source>
        <strain evidence="2">DSM 27370</strain>
    </source>
</reference>
<dbReference type="Proteomes" id="UP000184480">
    <property type="component" value="Unassembled WGS sequence"/>
</dbReference>
<dbReference type="OrthoDB" id="997957at2"/>